<dbReference type="Proteomes" id="UP000789706">
    <property type="component" value="Unassembled WGS sequence"/>
</dbReference>
<proteinExistence type="predicted"/>
<protein>
    <submittedName>
        <fullName evidence="1">7913_t:CDS:1</fullName>
    </submittedName>
</protein>
<reference evidence="1" key="1">
    <citation type="submission" date="2021-06" db="EMBL/GenBank/DDBJ databases">
        <authorList>
            <person name="Kallberg Y."/>
            <person name="Tangrot J."/>
            <person name="Rosling A."/>
        </authorList>
    </citation>
    <scope>NUCLEOTIDE SEQUENCE</scope>
    <source>
        <strain evidence="1">AZ414A</strain>
    </source>
</reference>
<keyword evidence="2" id="KW-1185">Reference proteome</keyword>
<dbReference type="AlphaFoldDB" id="A0A9N9AB23"/>
<dbReference type="EMBL" id="CAJVPK010000538">
    <property type="protein sequence ID" value="CAG8523800.1"/>
    <property type="molecule type" value="Genomic_DNA"/>
</dbReference>
<name>A0A9N9AB23_9GLOM</name>
<accession>A0A9N9AB23</accession>
<gene>
    <name evidence="1" type="ORF">DEBURN_LOCUS5798</name>
</gene>
<evidence type="ECO:0000313" key="1">
    <source>
        <dbReference type="EMBL" id="CAG8523800.1"/>
    </source>
</evidence>
<organism evidence="1 2">
    <name type="scientific">Diversispora eburnea</name>
    <dbReference type="NCBI Taxonomy" id="1213867"/>
    <lineage>
        <taxon>Eukaryota</taxon>
        <taxon>Fungi</taxon>
        <taxon>Fungi incertae sedis</taxon>
        <taxon>Mucoromycota</taxon>
        <taxon>Glomeromycotina</taxon>
        <taxon>Glomeromycetes</taxon>
        <taxon>Diversisporales</taxon>
        <taxon>Diversisporaceae</taxon>
        <taxon>Diversispora</taxon>
    </lineage>
</organism>
<comment type="caution">
    <text evidence="1">The sequence shown here is derived from an EMBL/GenBank/DDBJ whole genome shotgun (WGS) entry which is preliminary data.</text>
</comment>
<evidence type="ECO:0000313" key="2">
    <source>
        <dbReference type="Proteomes" id="UP000789706"/>
    </source>
</evidence>
<sequence length="107" mass="12584">MPTPLSRLSILTPRSKIGRTIIEHHRLKLKQKDRRKILDRIKKDLEEVEVDYNKTRDSFIEKIRINHNADVSDSEIIAFRDCLKQHKRGFATSSKDLTNNFKQLLTA</sequence>